<sequence>MEIEIISFGKIAEFLQNQELQLEGIVDTEQLREHLENKFPRLSSMKYKLAVNKKLVQVNTLINNNDSVAIMPPFSGG</sequence>
<dbReference type="Gene3D" id="3.10.20.30">
    <property type="match status" value="1"/>
</dbReference>
<dbReference type="SUPFAM" id="SSF54285">
    <property type="entry name" value="MoaD/ThiS"/>
    <property type="match status" value="1"/>
</dbReference>
<dbReference type="InterPro" id="IPR003749">
    <property type="entry name" value="ThiS/MoaD-like"/>
</dbReference>
<dbReference type="Pfam" id="PF02597">
    <property type="entry name" value="ThiS"/>
    <property type="match status" value="1"/>
</dbReference>
<dbReference type="OrthoDB" id="1191081at2"/>
<dbReference type="InterPro" id="IPR012675">
    <property type="entry name" value="Beta-grasp_dom_sf"/>
</dbReference>
<dbReference type="EMBL" id="SWBO01000004">
    <property type="protein sequence ID" value="TKC01555.1"/>
    <property type="molecule type" value="Genomic_DNA"/>
</dbReference>
<dbReference type="RefSeq" id="WP_136876922.1">
    <property type="nucleotide sequence ID" value="NZ_SWBO01000004.1"/>
</dbReference>
<evidence type="ECO:0000313" key="1">
    <source>
        <dbReference type="EMBL" id="TKC01555.1"/>
    </source>
</evidence>
<dbReference type="Proteomes" id="UP000310477">
    <property type="component" value="Unassembled WGS sequence"/>
</dbReference>
<dbReference type="InterPro" id="IPR016155">
    <property type="entry name" value="Mopterin_synth/thiamin_S_b"/>
</dbReference>
<organism evidence="1 2">
    <name type="scientific">Pedobacter cryotolerans</name>
    <dbReference type="NCBI Taxonomy" id="2571270"/>
    <lineage>
        <taxon>Bacteria</taxon>
        <taxon>Pseudomonadati</taxon>
        <taxon>Bacteroidota</taxon>
        <taxon>Sphingobacteriia</taxon>
        <taxon>Sphingobacteriales</taxon>
        <taxon>Sphingobacteriaceae</taxon>
        <taxon>Pedobacter</taxon>
    </lineage>
</organism>
<gene>
    <name evidence="1" type="ORF">FA045_10005</name>
</gene>
<comment type="caution">
    <text evidence="1">The sequence shown here is derived from an EMBL/GenBank/DDBJ whole genome shotgun (WGS) entry which is preliminary data.</text>
</comment>
<name>A0A4U1C7N7_9SPHI</name>
<proteinExistence type="predicted"/>
<protein>
    <submittedName>
        <fullName evidence="1">MoaD/ThiS family protein</fullName>
    </submittedName>
</protein>
<reference evidence="1 2" key="1">
    <citation type="submission" date="2019-04" db="EMBL/GenBank/DDBJ databases">
        <title>Pedobacter sp. AR-2-6 sp. nov., isolated from Arctic soil.</title>
        <authorList>
            <person name="Dahal R.H."/>
            <person name="Kim D.-U."/>
        </authorList>
    </citation>
    <scope>NUCLEOTIDE SEQUENCE [LARGE SCALE GENOMIC DNA]</scope>
    <source>
        <strain evidence="1 2">AR-2-6</strain>
    </source>
</reference>
<accession>A0A4U1C7N7</accession>
<dbReference type="CDD" id="cd00754">
    <property type="entry name" value="Ubl_MoaD"/>
    <property type="match status" value="1"/>
</dbReference>
<evidence type="ECO:0000313" key="2">
    <source>
        <dbReference type="Proteomes" id="UP000310477"/>
    </source>
</evidence>
<keyword evidence="2" id="KW-1185">Reference proteome</keyword>
<dbReference type="AlphaFoldDB" id="A0A4U1C7N7"/>